<reference evidence="3" key="1">
    <citation type="submission" date="2023-10" db="EMBL/GenBank/DDBJ databases">
        <title>Genome assembly of Pristionchus species.</title>
        <authorList>
            <person name="Yoshida K."/>
            <person name="Sommer R.J."/>
        </authorList>
    </citation>
    <scope>NUCLEOTIDE SEQUENCE</scope>
    <source>
        <strain evidence="3">RS0144</strain>
    </source>
</reference>
<proteinExistence type="predicted"/>
<evidence type="ECO:0000313" key="4">
    <source>
        <dbReference type="Proteomes" id="UP001432027"/>
    </source>
</evidence>
<evidence type="ECO:0000313" key="3">
    <source>
        <dbReference type="EMBL" id="GMS86032.1"/>
    </source>
</evidence>
<feature type="non-terminal residue" evidence="3">
    <location>
        <position position="1"/>
    </location>
</feature>
<feature type="compositionally biased region" description="Basic and acidic residues" evidence="1">
    <location>
        <begin position="243"/>
        <end position="257"/>
    </location>
</feature>
<dbReference type="EMBL" id="BTSX01000002">
    <property type="protein sequence ID" value="GMS86032.1"/>
    <property type="molecule type" value="Genomic_DNA"/>
</dbReference>
<keyword evidence="2" id="KW-1133">Transmembrane helix</keyword>
<gene>
    <name evidence="3" type="ORF">PENTCL1PPCAC_8207</name>
</gene>
<feature type="region of interest" description="Disordered" evidence="1">
    <location>
        <begin position="243"/>
        <end position="273"/>
    </location>
</feature>
<comment type="caution">
    <text evidence="3">The sequence shown here is derived from an EMBL/GenBank/DDBJ whole genome shotgun (WGS) entry which is preliminary data.</text>
</comment>
<protein>
    <submittedName>
        <fullName evidence="3">Uncharacterized protein</fullName>
    </submittedName>
</protein>
<dbReference type="AlphaFoldDB" id="A0AAV5STA9"/>
<accession>A0AAV5STA9</accession>
<dbReference type="Proteomes" id="UP001432027">
    <property type="component" value="Unassembled WGS sequence"/>
</dbReference>
<keyword evidence="2" id="KW-0472">Membrane</keyword>
<feature type="transmembrane region" description="Helical" evidence="2">
    <location>
        <begin position="211"/>
        <end position="236"/>
    </location>
</feature>
<feature type="compositionally biased region" description="Polar residues" evidence="1">
    <location>
        <begin position="263"/>
        <end position="273"/>
    </location>
</feature>
<name>A0AAV5STA9_9BILA</name>
<evidence type="ECO:0000256" key="1">
    <source>
        <dbReference type="SAM" id="MobiDB-lite"/>
    </source>
</evidence>
<keyword evidence="2" id="KW-0812">Transmembrane</keyword>
<organism evidence="3 4">
    <name type="scientific">Pristionchus entomophagus</name>
    <dbReference type="NCBI Taxonomy" id="358040"/>
    <lineage>
        <taxon>Eukaryota</taxon>
        <taxon>Metazoa</taxon>
        <taxon>Ecdysozoa</taxon>
        <taxon>Nematoda</taxon>
        <taxon>Chromadorea</taxon>
        <taxon>Rhabditida</taxon>
        <taxon>Rhabditina</taxon>
        <taxon>Diplogasteromorpha</taxon>
        <taxon>Diplogasteroidea</taxon>
        <taxon>Neodiplogasteridae</taxon>
        <taxon>Pristionchus</taxon>
    </lineage>
</organism>
<evidence type="ECO:0000256" key="2">
    <source>
        <dbReference type="SAM" id="Phobius"/>
    </source>
</evidence>
<keyword evidence="4" id="KW-1185">Reference proteome</keyword>
<sequence length="273" mass="30973">VLYRSKYTSKAIRNKSNIPVPLPFDEIECVNNQWQTRTFDGSAVDKNLEVFIDNSLKNEESEAQIHGLSEKTYTLNEKLSIGCARKGCSTCKDLPYDTKQGYRKPTYTKPSTPFECITVKCSEGYRPVDGKHAPAIDPTCEYKNGSAAWKKLVGNLTPIENLSCKTIEPEVNEPPAMHVKKNRTGDSMNKDDSIKDKFKEPSATLWLANNWVTYILTPLIALVFVGGCIVFVVFMVKTKEEQDNFHREERRREEARRNFHQPAINSNSGESLI</sequence>